<evidence type="ECO:0000313" key="2">
    <source>
        <dbReference type="EMBL" id="MDN4120493.1"/>
    </source>
</evidence>
<dbReference type="PROSITE" id="PS51186">
    <property type="entry name" value="GNAT"/>
    <property type="match status" value="1"/>
</dbReference>
<sequence>MTSSTTMQVTYPHSLSANFTSETMLIRDVQAEDFEQIQAIYAYHVLHSTATFEEVPPSITEMRHRYDDIQQAGLPYLVAVLNEQIVGYAYAGLYRSRAAYRFTLEDSIYLARGQIGKGLGKALLKELLVRCEQGPWRQMIAVIAGHDKHESIGLHRALGFVHAGTQVATGYKFQQWIDVVFMQRALGAGNSTPPTPED</sequence>
<dbReference type="EMBL" id="JAJHNU010000001">
    <property type="protein sequence ID" value="MDN4120493.1"/>
    <property type="molecule type" value="Genomic_DNA"/>
</dbReference>
<dbReference type="CDD" id="cd04301">
    <property type="entry name" value="NAT_SF"/>
    <property type="match status" value="1"/>
</dbReference>
<dbReference type="InterPro" id="IPR016181">
    <property type="entry name" value="Acyl_CoA_acyltransferase"/>
</dbReference>
<protein>
    <submittedName>
        <fullName evidence="2">N-acetyltransferase family protein</fullName>
    </submittedName>
</protein>
<gene>
    <name evidence="2" type="ORF">LMS43_04225</name>
</gene>
<keyword evidence="3" id="KW-1185">Reference proteome</keyword>
<dbReference type="PANTHER" id="PTHR43072">
    <property type="entry name" value="N-ACETYLTRANSFERASE"/>
    <property type="match status" value="1"/>
</dbReference>
<organism evidence="2 3">
    <name type="scientific">Alcaligenes endophyticus</name>
    <dbReference type="NCBI Taxonomy" id="1929088"/>
    <lineage>
        <taxon>Bacteria</taxon>
        <taxon>Pseudomonadati</taxon>
        <taxon>Pseudomonadota</taxon>
        <taxon>Betaproteobacteria</taxon>
        <taxon>Burkholderiales</taxon>
        <taxon>Alcaligenaceae</taxon>
        <taxon>Alcaligenes</taxon>
    </lineage>
</organism>
<dbReference type="SUPFAM" id="SSF55729">
    <property type="entry name" value="Acyl-CoA N-acyltransferases (Nat)"/>
    <property type="match status" value="1"/>
</dbReference>
<dbReference type="RefSeq" id="WP_266122199.1">
    <property type="nucleotide sequence ID" value="NZ_JAJHNU010000001.1"/>
</dbReference>
<proteinExistence type="predicted"/>
<evidence type="ECO:0000313" key="3">
    <source>
        <dbReference type="Proteomes" id="UP001168613"/>
    </source>
</evidence>
<evidence type="ECO:0000259" key="1">
    <source>
        <dbReference type="PROSITE" id="PS51186"/>
    </source>
</evidence>
<feature type="domain" description="N-acetyltransferase" evidence="1">
    <location>
        <begin position="24"/>
        <end position="187"/>
    </location>
</feature>
<name>A0ABT8EGS3_9BURK</name>
<reference evidence="2" key="1">
    <citation type="submission" date="2021-11" db="EMBL/GenBank/DDBJ databases">
        <title>Draft genome sequence of Alcaligenes endophyticus type strain CCUG 75668T.</title>
        <authorList>
            <person name="Salva-Serra F."/>
            <person name="Duran R.E."/>
            <person name="Seeger M."/>
            <person name="Moore E.R.B."/>
            <person name="Jaen-Luchoro D."/>
        </authorList>
    </citation>
    <scope>NUCLEOTIDE SEQUENCE</scope>
    <source>
        <strain evidence="2">CCUG 75668</strain>
    </source>
</reference>
<dbReference type="Gene3D" id="3.40.630.30">
    <property type="match status" value="1"/>
</dbReference>
<dbReference type="PANTHER" id="PTHR43072:SF8">
    <property type="entry name" value="ACYLTRANSFERASE FABY-RELATED"/>
    <property type="match status" value="1"/>
</dbReference>
<dbReference type="InterPro" id="IPR000182">
    <property type="entry name" value="GNAT_dom"/>
</dbReference>
<dbReference type="Pfam" id="PF13420">
    <property type="entry name" value="Acetyltransf_4"/>
    <property type="match status" value="1"/>
</dbReference>
<accession>A0ABT8EGS3</accession>
<dbReference type="Proteomes" id="UP001168613">
    <property type="component" value="Unassembled WGS sequence"/>
</dbReference>
<comment type="caution">
    <text evidence="2">The sequence shown here is derived from an EMBL/GenBank/DDBJ whole genome shotgun (WGS) entry which is preliminary data.</text>
</comment>